<proteinExistence type="predicted"/>
<keyword evidence="2" id="KW-0256">Endoplasmic reticulum</keyword>
<evidence type="ECO:0008006" key="9">
    <source>
        <dbReference type="Google" id="ProtNLM"/>
    </source>
</evidence>
<dbReference type="InterPro" id="IPR019013">
    <property type="entry name" value="Vma21"/>
</dbReference>
<keyword evidence="4 6" id="KW-0472">Membrane</keyword>
<organism evidence="7 8">
    <name type="scientific">Pholiota conissans</name>
    <dbReference type="NCBI Taxonomy" id="109636"/>
    <lineage>
        <taxon>Eukaryota</taxon>
        <taxon>Fungi</taxon>
        <taxon>Dikarya</taxon>
        <taxon>Basidiomycota</taxon>
        <taxon>Agaricomycotina</taxon>
        <taxon>Agaricomycetes</taxon>
        <taxon>Agaricomycetidae</taxon>
        <taxon>Agaricales</taxon>
        <taxon>Agaricineae</taxon>
        <taxon>Strophariaceae</taxon>
        <taxon>Pholiota</taxon>
    </lineage>
</organism>
<accession>A0A9P5ZAN3</accession>
<dbReference type="Proteomes" id="UP000807469">
    <property type="component" value="Unassembled WGS sequence"/>
</dbReference>
<comment type="caution">
    <text evidence="7">The sequence shown here is derived from an EMBL/GenBank/DDBJ whole genome shotgun (WGS) entry which is preliminary data.</text>
</comment>
<dbReference type="Pfam" id="PF09446">
    <property type="entry name" value="VMA21"/>
    <property type="match status" value="1"/>
</dbReference>
<dbReference type="OrthoDB" id="160405at2759"/>
<evidence type="ECO:0000313" key="8">
    <source>
        <dbReference type="Proteomes" id="UP000807469"/>
    </source>
</evidence>
<name>A0A9P5ZAN3_9AGAR</name>
<keyword evidence="3 6" id="KW-1133">Transmembrane helix</keyword>
<dbReference type="EMBL" id="MU155165">
    <property type="protein sequence ID" value="KAF9482506.1"/>
    <property type="molecule type" value="Genomic_DNA"/>
</dbReference>
<evidence type="ECO:0000256" key="6">
    <source>
        <dbReference type="SAM" id="Phobius"/>
    </source>
</evidence>
<evidence type="ECO:0000256" key="3">
    <source>
        <dbReference type="ARBA" id="ARBA00022989"/>
    </source>
</evidence>
<evidence type="ECO:0000313" key="7">
    <source>
        <dbReference type="EMBL" id="KAF9482506.1"/>
    </source>
</evidence>
<dbReference type="GO" id="GO:0070072">
    <property type="term" value="P:vacuolar proton-transporting V-type ATPase complex assembly"/>
    <property type="evidence" value="ECO:0007669"/>
    <property type="project" value="InterPro"/>
</dbReference>
<keyword evidence="5" id="KW-0968">Cytoplasmic vesicle</keyword>
<gene>
    <name evidence="7" type="ORF">BDN70DRAFT_991134</name>
</gene>
<dbReference type="PANTHER" id="PTHR31792:SF3">
    <property type="entry name" value="VACUOLAR ATPASE ASSEMBLY INTEGRAL MEMBRANE PROTEIN VMA21"/>
    <property type="match status" value="1"/>
</dbReference>
<evidence type="ECO:0000256" key="5">
    <source>
        <dbReference type="ARBA" id="ARBA00023329"/>
    </source>
</evidence>
<keyword evidence="8" id="KW-1185">Reference proteome</keyword>
<dbReference type="GO" id="GO:0031410">
    <property type="term" value="C:cytoplasmic vesicle"/>
    <property type="evidence" value="ECO:0007669"/>
    <property type="project" value="UniProtKB-KW"/>
</dbReference>
<protein>
    <recommendedName>
        <fullName evidence="9">Vacuolar ATPase assembly integral membrane protein VMA21 homolog</fullName>
    </recommendedName>
</protein>
<dbReference type="GO" id="GO:0005789">
    <property type="term" value="C:endoplasmic reticulum membrane"/>
    <property type="evidence" value="ECO:0007669"/>
    <property type="project" value="TreeGrafter"/>
</dbReference>
<evidence type="ECO:0000256" key="1">
    <source>
        <dbReference type="ARBA" id="ARBA00022692"/>
    </source>
</evidence>
<reference evidence="7" key="1">
    <citation type="submission" date="2020-11" db="EMBL/GenBank/DDBJ databases">
        <authorList>
            <consortium name="DOE Joint Genome Institute"/>
            <person name="Ahrendt S."/>
            <person name="Riley R."/>
            <person name="Andreopoulos W."/>
            <person name="Labutti K."/>
            <person name="Pangilinan J."/>
            <person name="Ruiz-Duenas F.J."/>
            <person name="Barrasa J.M."/>
            <person name="Sanchez-Garcia M."/>
            <person name="Camarero S."/>
            <person name="Miyauchi S."/>
            <person name="Serrano A."/>
            <person name="Linde D."/>
            <person name="Babiker R."/>
            <person name="Drula E."/>
            <person name="Ayuso-Fernandez I."/>
            <person name="Pacheco R."/>
            <person name="Padilla G."/>
            <person name="Ferreira P."/>
            <person name="Barriuso J."/>
            <person name="Kellner H."/>
            <person name="Castanera R."/>
            <person name="Alfaro M."/>
            <person name="Ramirez L."/>
            <person name="Pisabarro A.G."/>
            <person name="Kuo A."/>
            <person name="Tritt A."/>
            <person name="Lipzen A."/>
            <person name="He G."/>
            <person name="Yan M."/>
            <person name="Ng V."/>
            <person name="Cullen D."/>
            <person name="Martin F."/>
            <person name="Rosso M.-N."/>
            <person name="Henrissat B."/>
            <person name="Hibbett D."/>
            <person name="Martinez A.T."/>
            <person name="Grigoriev I.V."/>
        </authorList>
    </citation>
    <scope>NUCLEOTIDE SEQUENCE</scope>
    <source>
        <strain evidence="7">CIRM-BRFM 674</strain>
    </source>
</reference>
<dbReference type="AlphaFoldDB" id="A0A9P5ZAN3"/>
<feature type="transmembrane region" description="Helical" evidence="6">
    <location>
        <begin position="20"/>
        <end position="41"/>
    </location>
</feature>
<dbReference type="PANTHER" id="PTHR31792">
    <property type="entry name" value="VACUOLAR ATPASE ASSEMBLY INTEGRAL MEMBRANE PROTEIN VMA21"/>
    <property type="match status" value="1"/>
</dbReference>
<evidence type="ECO:0000256" key="2">
    <source>
        <dbReference type="ARBA" id="ARBA00022824"/>
    </source>
</evidence>
<feature type="transmembrane region" description="Helical" evidence="6">
    <location>
        <begin position="53"/>
        <end position="75"/>
    </location>
</feature>
<keyword evidence="1 6" id="KW-0812">Transmembrane</keyword>
<evidence type="ECO:0000256" key="4">
    <source>
        <dbReference type="ARBA" id="ARBA00023136"/>
    </source>
</evidence>
<sequence length="97" mass="10574">MSEQSAMSQLNTDTAAAGGVLAKLITFSVSLGVIPIGSYFLSLNYLWDQNSTFAAITAVVAANIVLVTYIIVSILEDKRQDKPQPLEKERPETKKDK</sequence>